<dbReference type="RefSeq" id="XP_060288943.1">
    <property type="nucleotide sequence ID" value="XM_060425778.1"/>
</dbReference>
<feature type="region of interest" description="Disordered" evidence="1">
    <location>
        <begin position="220"/>
        <end position="243"/>
    </location>
</feature>
<evidence type="ECO:0000256" key="1">
    <source>
        <dbReference type="SAM" id="MobiDB-lite"/>
    </source>
</evidence>
<feature type="region of interest" description="Disordered" evidence="1">
    <location>
        <begin position="170"/>
        <end position="195"/>
    </location>
</feature>
<evidence type="ECO:0000313" key="3">
    <source>
        <dbReference type="Proteomes" id="UP001244011"/>
    </source>
</evidence>
<feature type="compositionally biased region" description="Low complexity" evidence="1">
    <location>
        <begin position="101"/>
        <end position="119"/>
    </location>
</feature>
<keyword evidence="3" id="KW-1185">Reference proteome</keyword>
<dbReference type="EMBL" id="MU838997">
    <property type="protein sequence ID" value="KAK1772730.1"/>
    <property type="molecule type" value="Genomic_DNA"/>
</dbReference>
<proteinExistence type="predicted"/>
<name>A0AAJ0C9N8_9PEZI</name>
<feature type="compositionally biased region" description="Basic and acidic residues" evidence="1">
    <location>
        <begin position="220"/>
        <end position="235"/>
    </location>
</feature>
<feature type="compositionally biased region" description="Low complexity" evidence="1">
    <location>
        <begin position="42"/>
        <end position="52"/>
    </location>
</feature>
<evidence type="ECO:0000313" key="2">
    <source>
        <dbReference type="EMBL" id="KAK1772730.1"/>
    </source>
</evidence>
<comment type="caution">
    <text evidence="2">The sequence shown here is derived from an EMBL/GenBank/DDBJ whole genome shotgun (WGS) entry which is preliminary data.</text>
</comment>
<dbReference type="GeneID" id="85308965"/>
<protein>
    <submittedName>
        <fullName evidence="2">Uncharacterized protein</fullName>
    </submittedName>
</protein>
<dbReference type="Proteomes" id="UP001244011">
    <property type="component" value="Unassembled WGS sequence"/>
</dbReference>
<feature type="compositionally biased region" description="Pro residues" evidence="1">
    <location>
        <begin position="53"/>
        <end position="66"/>
    </location>
</feature>
<feature type="region of interest" description="Disordered" evidence="1">
    <location>
        <begin position="1"/>
        <end position="134"/>
    </location>
</feature>
<organism evidence="2 3">
    <name type="scientific">Phialemonium atrogriseum</name>
    <dbReference type="NCBI Taxonomy" id="1093897"/>
    <lineage>
        <taxon>Eukaryota</taxon>
        <taxon>Fungi</taxon>
        <taxon>Dikarya</taxon>
        <taxon>Ascomycota</taxon>
        <taxon>Pezizomycotina</taxon>
        <taxon>Sordariomycetes</taxon>
        <taxon>Sordariomycetidae</taxon>
        <taxon>Cephalothecales</taxon>
        <taxon>Cephalothecaceae</taxon>
        <taxon>Phialemonium</taxon>
    </lineage>
</organism>
<gene>
    <name evidence="2" type="ORF">QBC33DRAFT_510563</name>
</gene>
<reference evidence="2" key="1">
    <citation type="submission" date="2023-06" db="EMBL/GenBank/DDBJ databases">
        <title>Genome-scale phylogeny and comparative genomics of the fungal order Sordariales.</title>
        <authorList>
            <consortium name="Lawrence Berkeley National Laboratory"/>
            <person name="Hensen N."/>
            <person name="Bonometti L."/>
            <person name="Westerberg I."/>
            <person name="Brannstrom I.O."/>
            <person name="Guillou S."/>
            <person name="Cros-Aarteil S."/>
            <person name="Calhoun S."/>
            <person name="Haridas S."/>
            <person name="Kuo A."/>
            <person name="Mondo S."/>
            <person name="Pangilinan J."/>
            <person name="Riley R."/>
            <person name="Labutti K."/>
            <person name="Andreopoulos B."/>
            <person name="Lipzen A."/>
            <person name="Chen C."/>
            <person name="Yanf M."/>
            <person name="Daum C."/>
            <person name="Ng V."/>
            <person name="Clum A."/>
            <person name="Steindorff A."/>
            <person name="Ohm R."/>
            <person name="Martin F."/>
            <person name="Silar P."/>
            <person name="Natvig D."/>
            <person name="Lalanne C."/>
            <person name="Gautier V."/>
            <person name="Ament-Velasquez S.L."/>
            <person name="Kruys A."/>
            <person name="Hutchinson M.I."/>
            <person name="Powell A.J."/>
            <person name="Barry K."/>
            <person name="Miller A.N."/>
            <person name="Grigoriev I.V."/>
            <person name="Debuchy R."/>
            <person name="Gladieux P."/>
            <person name="Thoren M.H."/>
            <person name="Johannesson H."/>
        </authorList>
    </citation>
    <scope>NUCLEOTIDE SEQUENCE</scope>
    <source>
        <strain evidence="2">8032-3</strain>
    </source>
</reference>
<dbReference type="AlphaFoldDB" id="A0AAJ0C9N8"/>
<accession>A0AAJ0C9N8</accession>
<sequence length="243" mass="25483">MSHSYPYPNDDDDDYVRHRPASRHRRDYSPDYYSGGGGGGPAAPRAYASGAMPAPPLAPSPPPPGPQARLRHNDLRPLYPTSTNDRLAVPNSSRPRPRSTPPLNNNALVTTTTATTTNNRPPHRDRDSKSPLSRARHALQHTFTPSDSGLGAGVLGAIVGGLAAREASSAAASSGGRNHRSGGGSGSSHGHGQRESAALLSTIVGAAVGGLGANALEKRLEAGRERTRTEQERWEAAAAEGEW</sequence>